<dbReference type="EMBL" id="CP081150">
    <property type="protein sequence ID" value="QZA78553.1"/>
    <property type="molecule type" value="Genomic_DNA"/>
</dbReference>
<dbReference type="RefSeq" id="WP_221007082.1">
    <property type="nucleotide sequence ID" value="NZ_CP081150.1"/>
</dbReference>
<reference evidence="1 2" key="1">
    <citation type="submission" date="2021-08" db="EMBL/GenBank/DDBJ databases">
        <title>complete genome sequencing of Deefgea sp. D25.</title>
        <authorList>
            <person name="Bae J.-W."/>
            <person name="Gim D.-H."/>
        </authorList>
    </citation>
    <scope>NUCLEOTIDE SEQUENCE [LARGE SCALE GENOMIC DNA]</scope>
    <source>
        <strain evidence="1 2">D25</strain>
    </source>
</reference>
<name>A0ABX8Z7K6_9NEIS</name>
<proteinExistence type="predicted"/>
<gene>
    <name evidence="1" type="ORF">K4H28_03805</name>
</gene>
<organism evidence="1 2">
    <name type="scientific">Deefgea tanakiae</name>
    <dbReference type="NCBI Taxonomy" id="2865840"/>
    <lineage>
        <taxon>Bacteria</taxon>
        <taxon>Pseudomonadati</taxon>
        <taxon>Pseudomonadota</taxon>
        <taxon>Betaproteobacteria</taxon>
        <taxon>Neisseriales</taxon>
        <taxon>Chitinibacteraceae</taxon>
        <taxon>Deefgea</taxon>
    </lineage>
</organism>
<evidence type="ECO:0000313" key="2">
    <source>
        <dbReference type="Proteomes" id="UP000825679"/>
    </source>
</evidence>
<evidence type="ECO:0000313" key="1">
    <source>
        <dbReference type="EMBL" id="QZA78553.1"/>
    </source>
</evidence>
<evidence type="ECO:0008006" key="3">
    <source>
        <dbReference type="Google" id="ProtNLM"/>
    </source>
</evidence>
<protein>
    <recommendedName>
        <fullName evidence="3">Transcriptional regulator</fullName>
    </recommendedName>
</protein>
<accession>A0ABX8Z7K6</accession>
<sequence length="87" mass="10052">MQNKSFPIIEWTPDEATVFQRLTQHRQSTSVELIKHCGIQNPHGLIEAMNQKLAGSEWQIFCSVMRTADPKKIPVGYYRLLRKPLTV</sequence>
<keyword evidence="2" id="KW-1185">Reference proteome</keyword>
<dbReference type="Proteomes" id="UP000825679">
    <property type="component" value="Chromosome"/>
</dbReference>